<dbReference type="InParanoid" id="A0A6J3PVP9"/>
<protein>
    <submittedName>
        <fullName evidence="3">Cystin-1</fullName>
    </submittedName>
</protein>
<name>A0A6J3PVP9_TURTR</name>
<keyword evidence="2" id="KW-1185">Reference proteome</keyword>
<dbReference type="OrthoDB" id="9450735at2759"/>
<evidence type="ECO:0000313" key="2">
    <source>
        <dbReference type="Proteomes" id="UP000245320"/>
    </source>
</evidence>
<evidence type="ECO:0000256" key="1">
    <source>
        <dbReference type="SAM" id="MobiDB-lite"/>
    </source>
</evidence>
<proteinExistence type="predicted"/>
<dbReference type="Pfam" id="PF26203">
    <property type="entry name" value="Cys1"/>
    <property type="match status" value="1"/>
</dbReference>
<evidence type="ECO:0000313" key="3">
    <source>
        <dbReference type="RefSeq" id="XP_033693918.1"/>
    </source>
</evidence>
<gene>
    <name evidence="3" type="primary">CYS1</name>
</gene>
<reference evidence="3" key="1">
    <citation type="submission" date="2025-08" db="UniProtKB">
        <authorList>
            <consortium name="RefSeq"/>
        </authorList>
    </citation>
    <scope>IDENTIFICATION</scope>
    <source>
        <tissue evidence="3">Spleen</tissue>
    </source>
</reference>
<feature type="region of interest" description="Disordered" evidence="1">
    <location>
        <begin position="1"/>
        <end position="148"/>
    </location>
</feature>
<sequence>MGSGSSRSGRALRRLRSPDSRPAGPGGATPEGGTGPPVSVTAAAAAREEAWEAAAEGAAGPGPGPAAPPDGGDETLRLLDQLLAESAAWGPGELAPRGPARPRPATGTGSPVSPKWSTEDHPESSSVSEAPGSCHRRPERQSAITYDYSEEELMASIEQEYCC</sequence>
<dbReference type="CTD" id="192668"/>
<feature type="compositionally biased region" description="Gly residues" evidence="1">
    <location>
        <begin position="24"/>
        <end position="35"/>
    </location>
</feature>
<dbReference type="RefSeq" id="XP_033693918.1">
    <property type="nucleotide sequence ID" value="XM_033838027.1"/>
</dbReference>
<dbReference type="AlphaFoldDB" id="A0A6J3PVP9"/>
<dbReference type="Proteomes" id="UP000245320">
    <property type="component" value="Chromosome 14"/>
</dbReference>
<dbReference type="GeneID" id="117307813"/>
<feature type="compositionally biased region" description="Low complexity" evidence="1">
    <location>
        <begin position="90"/>
        <end position="109"/>
    </location>
</feature>
<accession>A0A6J3PVP9</accession>
<dbReference type="InterPro" id="IPR058884">
    <property type="entry name" value="Cys1"/>
</dbReference>
<organism evidence="2 3">
    <name type="scientific">Tursiops truncatus</name>
    <name type="common">Atlantic bottle-nosed dolphin</name>
    <name type="synonym">Delphinus truncatus</name>
    <dbReference type="NCBI Taxonomy" id="9739"/>
    <lineage>
        <taxon>Eukaryota</taxon>
        <taxon>Metazoa</taxon>
        <taxon>Chordata</taxon>
        <taxon>Craniata</taxon>
        <taxon>Vertebrata</taxon>
        <taxon>Euteleostomi</taxon>
        <taxon>Mammalia</taxon>
        <taxon>Eutheria</taxon>
        <taxon>Laurasiatheria</taxon>
        <taxon>Artiodactyla</taxon>
        <taxon>Whippomorpha</taxon>
        <taxon>Cetacea</taxon>
        <taxon>Odontoceti</taxon>
        <taxon>Delphinidae</taxon>
        <taxon>Tursiops</taxon>
    </lineage>
</organism>